<dbReference type="EMBL" id="BARS01034944">
    <property type="protein sequence ID" value="GAG27261.1"/>
    <property type="molecule type" value="Genomic_DNA"/>
</dbReference>
<feature type="non-terminal residue" evidence="1">
    <location>
        <position position="259"/>
    </location>
</feature>
<protein>
    <submittedName>
        <fullName evidence="1">Uncharacterized protein</fullName>
    </submittedName>
</protein>
<reference evidence="1" key="1">
    <citation type="journal article" date="2014" name="Front. Microbiol.">
        <title>High frequency of phylogenetically diverse reductive dehalogenase-homologous genes in deep subseafloor sedimentary metagenomes.</title>
        <authorList>
            <person name="Kawai M."/>
            <person name="Futagami T."/>
            <person name="Toyoda A."/>
            <person name="Takaki Y."/>
            <person name="Nishi S."/>
            <person name="Hori S."/>
            <person name="Arai W."/>
            <person name="Tsubouchi T."/>
            <person name="Morono Y."/>
            <person name="Uchiyama I."/>
            <person name="Ito T."/>
            <person name="Fujiyama A."/>
            <person name="Inagaki F."/>
            <person name="Takami H."/>
        </authorList>
    </citation>
    <scope>NUCLEOTIDE SEQUENCE</scope>
    <source>
        <strain evidence="1">Expedition CK06-06</strain>
    </source>
</reference>
<dbReference type="AlphaFoldDB" id="X0XQV1"/>
<evidence type="ECO:0000313" key="1">
    <source>
        <dbReference type="EMBL" id="GAG27261.1"/>
    </source>
</evidence>
<sequence>DSIYPNITINSITTRTGSQTITFSSNVTDAYIDSCKFSIFNLSGSIDGLNENISVGCNQVGKSATVSAYKTYNLTLYGNDSAGNENSTTEPFTTRATIAGGGGGGGGAILKETIETVALMQHPDISEAYSDLDRAKLYKAILDYCKDIKTTEGCYLTEFEIIDFNQILVGEYYISLTIEDLELWLYQYNINQLENVRIIKSLVKKWNLITAIVEIAEISLSVSPKTLAPLWFIIGKDFKYSVKANKLLESCLIQEEVSG</sequence>
<comment type="caution">
    <text evidence="1">The sequence shown here is derived from an EMBL/GenBank/DDBJ whole genome shotgun (WGS) entry which is preliminary data.</text>
</comment>
<proteinExistence type="predicted"/>
<gene>
    <name evidence="1" type="ORF">S01H1_53915</name>
</gene>
<feature type="non-terminal residue" evidence="1">
    <location>
        <position position="1"/>
    </location>
</feature>
<accession>X0XQV1</accession>
<organism evidence="1">
    <name type="scientific">marine sediment metagenome</name>
    <dbReference type="NCBI Taxonomy" id="412755"/>
    <lineage>
        <taxon>unclassified sequences</taxon>
        <taxon>metagenomes</taxon>
        <taxon>ecological metagenomes</taxon>
    </lineage>
</organism>
<name>X0XQV1_9ZZZZ</name>